<dbReference type="Gene3D" id="3.60.10.10">
    <property type="entry name" value="Endonuclease/exonuclease/phosphatase"/>
    <property type="match status" value="1"/>
</dbReference>
<dbReference type="PROSITE" id="PS50878">
    <property type="entry name" value="RT_POL"/>
    <property type="match status" value="1"/>
</dbReference>
<evidence type="ECO:0000256" key="1">
    <source>
        <dbReference type="SAM" id="Coils"/>
    </source>
</evidence>
<dbReference type="Proteomes" id="UP000235388">
    <property type="component" value="Unassembled WGS sequence"/>
</dbReference>
<proteinExistence type="predicted"/>
<accession>A0A2N5VC78</accession>
<reference evidence="3 4" key="1">
    <citation type="submission" date="2017-11" db="EMBL/GenBank/DDBJ databases">
        <title>De novo assembly and phasing of dikaryotic genomes from two isolates of Puccinia coronata f. sp. avenae, the causal agent of oat crown rust.</title>
        <authorList>
            <person name="Miller M.E."/>
            <person name="Zhang Y."/>
            <person name="Omidvar V."/>
            <person name="Sperschneider J."/>
            <person name="Schwessinger B."/>
            <person name="Raley C."/>
            <person name="Palmer J.M."/>
            <person name="Garnica D."/>
            <person name="Upadhyaya N."/>
            <person name="Rathjen J."/>
            <person name="Taylor J.M."/>
            <person name="Park R.F."/>
            <person name="Dodds P.N."/>
            <person name="Hirsch C.D."/>
            <person name="Kianian S.F."/>
            <person name="Figueroa M."/>
        </authorList>
    </citation>
    <scope>NUCLEOTIDE SEQUENCE [LARGE SCALE GENOMIC DNA]</scope>
    <source>
        <strain evidence="3">12NC29</strain>
    </source>
</reference>
<dbReference type="SUPFAM" id="SSF56672">
    <property type="entry name" value="DNA/RNA polymerases"/>
    <property type="match status" value="1"/>
</dbReference>
<dbReference type="STRING" id="200324.A0A2N5VC78"/>
<keyword evidence="4" id="KW-1185">Reference proteome</keyword>
<gene>
    <name evidence="3" type="ORF">PCANC_18688</name>
</gene>
<protein>
    <recommendedName>
        <fullName evidence="2">Reverse transcriptase domain-containing protein</fullName>
    </recommendedName>
</protein>
<evidence type="ECO:0000313" key="3">
    <source>
        <dbReference type="EMBL" id="PLW47605.1"/>
    </source>
</evidence>
<keyword evidence="1" id="KW-0175">Coiled coil</keyword>
<comment type="caution">
    <text evidence="3">The sequence shown here is derived from an EMBL/GenBank/DDBJ whole genome shotgun (WGS) entry which is preliminary data.</text>
</comment>
<sequence length="1002" mass="113133">MHLVITGLEQGKVWNIFGVYLQSGTQHGSTRRQQLLPLWETVNKLLDSDPECRIAIGGDFNISSKGISQLVVRKTAGRMSLKECAGSSSTRLPGSKKASAIDHWLVSSAILPLSTKTKVHREMASTYHGGSDHAAIGFKLRRTDKETQSPPRLRWDPKLLKGNSFELLVNDNWADFDEKAPLDDMADKWHSILESTAEKMGIRRAVRTGWKTHLPRVLARLVTAARKAKESYYSTPKEHLSFKERVRLEKSVEETERRATQALKKFEQQTKAKEALQQAKNLRSHEDLDFHAGIRSLLPDCDSKKRAQPTPCYNKQGKLCVTHPEIAKAEFEHFSSLAQDQTGVSQDPSFWQDFELDDMKLEELPIGDHVTPREFLRACSRMNKNAAPGLDGIPPGIFKEILKQERAQHIGMMSSTPTLVQLDHASDSDMTDVEEDSDGGINWTFNHKNVRVAPAPVNMRKGYKTVRTAAGVFFQPMDYVYNPVPIKRMNMERLMTPAGKYALHIINSALDNTRPAARDSQNVVVSLNKPNKDPTDLNNRRGITLSTAFQKLTMTVLEDRMSSALNNEAFFTPDQGGFRRKEEGTAQFLCLSEVVRRRANIGKPTYVLFIDFKKAFPSVPHQALWKKLRHCGVPENIINFLDNSYKNSRFQIRVGESLSDEYKMEVGTKEGCPLSPLLFIIFINDLFNNLPGVLVPGLKTSKNEPFIDKGKLYADDAAAFFETPEELQKGCDIISEWVNKWQTLKVGHDKCAVVMYGNKHPEEREKFLQTYGNPSDFPMSRIPIGHTLGIGYFEEAAFARLTAKKTYILSTALYGGEWIGMNKSRTNLIQKEVNRAIQLCLGVSKGTWSKMNQAAASWELGKKQGSTKKTWASVTRAEVGKALAVVAKGVATNKPVCSMIVDGLAYREKKYPKKVERTWVSIKGKTDEEEAIKGERLAVVATLWQTAMDNAVQDKDDERWWGYTLKKTGNTRDFIKTAMFYPELRHEVQVLVKYRLMAYPNF</sequence>
<dbReference type="InterPro" id="IPR036691">
    <property type="entry name" value="Endo/exonu/phosph_ase_sf"/>
</dbReference>
<dbReference type="PANTHER" id="PTHR19446">
    <property type="entry name" value="REVERSE TRANSCRIPTASES"/>
    <property type="match status" value="1"/>
</dbReference>
<dbReference type="SUPFAM" id="SSF56219">
    <property type="entry name" value="DNase I-like"/>
    <property type="match status" value="1"/>
</dbReference>
<evidence type="ECO:0000259" key="2">
    <source>
        <dbReference type="PROSITE" id="PS50878"/>
    </source>
</evidence>
<dbReference type="InterPro" id="IPR043502">
    <property type="entry name" value="DNA/RNA_pol_sf"/>
</dbReference>
<dbReference type="Pfam" id="PF00078">
    <property type="entry name" value="RVT_1"/>
    <property type="match status" value="1"/>
</dbReference>
<organism evidence="3 4">
    <name type="scientific">Puccinia coronata f. sp. avenae</name>
    <dbReference type="NCBI Taxonomy" id="200324"/>
    <lineage>
        <taxon>Eukaryota</taxon>
        <taxon>Fungi</taxon>
        <taxon>Dikarya</taxon>
        <taxon>Basidiomycota</taxon>
        <taxon>Pucciniomycotina</taxon>
        <taxon>Pucciniomycetes</taxon>
        <taxon>Pucciniales</taxon>
        <taxon>Pucciniaceae</taxon>
        <taxon>Puccinia</taxon>
    </lineage>
</organism>
<dbReference type="InterPro" id="IPR000477">
    <property type="entry name" value="RT_dom"/>
</dbReference>
<feature type="domain" description="Reverse transcriptase" evidence="2">
    <location>
        <begin position="507"/>
        <end position="772"/>
    </location>
</feature>
<evidence type="ECO:0000313" key="4">
    <source>
        <dbReference type="Proteomes" id="UP000235388"/>
    </source>
</evidence>
<dbReference type="EMBL" id="PGCJ01000109">
    <property type="protein sequence ID" value="PLW47605.1"/>
    <property type="molecule type" value="Genomic_DNA"/>
</dbReference>
<dbReference type="OrthoDB" id="2742885at2759"/>
<name>A0A2N5VC78_9BASI</name>
<dbReference type="AlphaFoldDB" id="A0A2N5VC78"/>
<feature type="coiled-coil region" evidence="1">
    <location>
        <begin position="245"/>
        <end position="272"/>
    </location>
</feature>
<dbReference type="CDD" id="cd01650">
    <property type="entry name" value="RT_nLTR_like"/>
    <property type="match status" value="1"/>
</dbReference>